<keyword evidence="3" id="KW-0677">Repeat</keyword>
<dbReference type="GO" id="GO:0005634">
    <property type="term" value="C:nucleus"/>
    <property type="evidence" value="ECO:0007669"/>
    <property type="project" value="UniProtKB-SubCell"/>
</dbReference>
<evidence type="ECO:0000256" key="5">
    <source>
        <dbReference type="ARBA" id="ARBA00022833"/>
    </source>
</evidence>
<proteinExistence type="predicted"/>
<evidence type="ECO:0000256" key="7">
    <source>
        <dbReference type="ARBA" id="ARBA00023163"/>
    </source>
</evidence>
<comment type="caution">
    <text evidence="11">The sequence shown here is derived from an EMBL/GenBank/DDBJ whole genome shotgun (WGS) entry which is preliminary data.</text>
</comment>
<dbReference type="InterPro" id="IPR013087">
    <property type="entry name" value="Znf_C2H2_type"/>
</dbReference>
<organism evidence="11 12">
    <name type="scientific">Eragrostis curvula</name>
    <name type="common">weeping love grass</name>
    <dbReference type="NCBI Taxonomy" id="38414"/>
    <lineage>
        <taxon>Eukaryota</taxon>
        <taxon>Viridiplantae</taxon>
        <taxon>Streptophyta</taxon>
        <taxon>Embryophyta</taxon>
        <taxon>Tracheophyta</taxon>
        <taxon>Spermatophyta</taxon>
        <taxon>Magnoliopsida</taxon>
        <taxon>Liliopsida</taxon>
        <taxon>Poales</taxon>
        <taxon>Poaceae</taxon>
        <taxon>PACMAD clade</taxon>
        <taxon>Chloridoideae</taxon>
        <taxon>Eragrostideae</taxon>
        <taxon>Eragrostidinae</taxon>
        <taxon>Eragrostis</taxon>
    </lineage>
</organism>
<dbReference type="OrthoDB" id="693133at2759"/>
<keyword evidence="4 9" id="KW-0863">Zinc-finger</keyword>
<dbReference type="SMART" id="SM00355">
    <property type="entry name" value="ZnF_C2H2"/>
    <property type="match status" value="2"/>
</dbReference>
<dbReference type="AlphaFoldDB" id="A0A5J9SG26"/>
<keyword evidence="7" id="KW-0804">Transcription</keyword>
<evidence type="ECO:0000256" key="6">
    <source>
        <dbReference type="ARBA" id="ARBA00023015"/>
    </source>
</evidence>
<evidence type="ECO:0000256" key="8">
    <source>
        <dbReference type="ARBA" id="ARBA00023242"/>
    </source>
</evidence>
<dbReference type="EMBL" id="RWGY01000944">
    <property type="protein sequence ID" value="TVT97776.1"/>
    <property type="molecule type" value="Genomic_DNA"/>
</dbReference>
<comment type="subcellular location">
    <subcellularLocation>
        <location evidence="1">Nucleus</location>
    </subcellularLocation>
</comment>
<dbReference type="PROSITE" id="PS50157">
    <property type="entry name" value="ZINC_FINGER_C2H2_2"/>
    <property type="match status" value="2"/>
</dbReference>
<evidence type="ECO:0000256" key="4">
    <source>
        <dbReference type="ARBA" id="ARBA00022771"/>
    </source>
</evidence>
<dbReference type="PANTHER" id="PTHR26374:SF450">
    <property type="entry name" value="OS11G0702300 PROTEIN"/>
    <property type="match status" value="1"/>
</dbReference>
<sequence length="166" mass="18411">MSLTRDGAPPETGSCCLHGDDEVSLSLVCGSSCSDDGGTQQRAASRRCRRRRRGAAAAFECRTCGRRFATFQALGGHRTSHLRRPTKKQLPWLKKPVVVAHACGTCGLRFSSGQALGGHMRRHQRRRANTIDDCVDLDLKRIVGQHERPSFVASMQLLNLFVYMTR</sequence>
<dbReference type="Gene3D" id="3.30.160.60">
    <property type="entry name" value="Classic Zinc Finger"/>
    <property type="match status" value="1"/>
</dbReference>
<dbReference type="GO" id="GO:0008270">
    <property type="term" value="F:zinc ion binding"/>
    <property type="evidence" value="ECO:0007669"/>
    <property type="project" value="UniProtKB-KW"/>
</dbReference>
<keyword evidence="6" id="KW-0805">Transcription regulation</keyword>
<keyword evidence="8" id="KW-0539">Nucleus</keyword>
<feature type="domain" description="C2H2-type" evidence="10">
    <location>
        <begin position="59"/>
        <end position="86"/>
    </location>
</feature>
<dbReference type="PANTHER" id="PTHR26374">
    <property type="entry name" value="ZINC FINGER PROTEIN ZAT5"/>
    <property type="match status" value="1"/>
</dbReference>
<protein>
    <recommendedName>
        <fullName evidence="10">C2H2-type domain-containing protein</fullName>
    </recommendedName>
</protein>
<dbReference type="SUPFAM" id="SSF57667">
    <property type="entry name" value="beta-beta-alpha zinc fingers"/>
    <property type="match status" value="1"/>
</dbReference>
<keyword evidence="2" id="KW-0479">Metal-binding</keyword>
<dbReference type="Pfam" id="PF13912">
    <property type="entry name" value="zf-C2H2_6"/>
    <property type="match status" value="2"/>
</dbReference>
<dbReference type="Proteomes" id="UP000324897">
    <property type="component" value="Unassembled WGS sequence"/>
</dbReference>
<dbReference type="Gramene" id="TVT97776">
    <property type="protein sequence ID" value="TVT97776"/>
    <property type="gene ID" value="EJB05_56960"/>
</dbReference>
<evidence type="ECO:0000256" key="9">
    <source>
        <dbReference type="PROSITE-ProRule" id="PRU00042"/>
    </source>
</evidence>
<evidence type="ECO:0000256" key="1">
    <source>
        <dbReference type="ARBA" id="ARBA00004123"/>
    </source>
</evidence>
<evidence type="ECO:0000256" key="3">
    <source>
        <dbReference type="ARBA" id="ARBA00022737"/>
    </source>
</evidence>
<reference evidence="11 12" key="1">
    <citation type="journal article" date="2019" name="Sci. Rep.">
        <title>A high-quality genome of Eragrostis curvula grass provides insights into Poaceae evolution and supports new strategies to enhance forage quality.</title>
        <authorList>
            <person name="Carballo J."/>
            <person name="Santos B.A.C.M."/>
            <person name="Zappacosta D."/>
            <person name="Garbus I."/>
            <person name="Selva J.P."/>
            <person name="Gallo C.A."/>
            <person name="Diaz A."/>
            <person name="Albertini E."/>
            <person name="Caccamo M."/>
            <person name="Echenique V."/>
        </authorList>
    </citation>
    <scope>NUCLEOTIDE SEQUENCE [LARGE SCALE GENOMIC DNA]</scope>
    <source>
        <strain evidence="12">cv. Victoria</strain>
        <tissue evidence="11">Leaf</tissue>
    </source>
</reference>
<keyword evidence="12" id="KW-1185">Reference proteome</keyword>
<keyword evidence="5" id="KW-0862">Zinc</keyword>
<evidence type="ECO:0000313" key="12">
    <source>
        <dbReference type="Proteomes" id="UP000324897"/>
    </source>
</evidence>
<evidence type="ECO:0000259" key="10">
    <source>
        <dbReference type="PROSITE" id="PS50157"/>
    </source>
</evidence>
<evidence type="ECO:0000313" key="11">
    <source>
        <dbReference type="EMBL" id="TVT97776.1"/>
    </source>
</evidence>
<name>A0A5J9SG26_9POAL</name>
<dbReference type="PROSITE" id="PS00028">
    <property type="entry name" value="ZINC_FINGER_C2H2_1"/>
    <property type="match status" value="2"/>
</dbReference>
<feature type="non-terminal residue" evidence="11">
    <location>
        <position position="1"/>
    </location>
</feature>
<gene>
    <name evidence="11" type="ORF">EJB05_56960</name>
</gene>
<feature type="domain" description="C2H2-type" evidence="10">
    <location>
        <begin position="101"/>
        <end position="128"/>
    </location>
</feature>
<dbReference type="InterPro" id="IPR036236">
    <property type="entry name" value="Znf_C2H2_sf"/>
</dbReference>
<accession>A0A5J9SG26</accession>
<evidence type="ECO:0000256" key="2">
    <source>
        <dbReference type="ARBA" id="ARBA00022723"/>
    </source>
</evidence>